<dbReference type="GO" id="GO:0046872">
    <property type="term" value="F:metal ion binding"/>
    <property type="evidence" value="ECO:0007669"/>
    <property type="project" value="UniProtKB-KW"/>
</dbReference>
<dbReference type="CDD" id="cd01941">
    <property type="entry name" value="YeiC_kinase_like"/>
    <property type="match status" value="1"/>
</dbReference>
<organism evidence="10 11">
    <name type="scientific">Esox lucius</name>
    <name type="common">Northern pike</name>
    <dbReference type="NCBI Taxonomy" id="8010"/>
    <lineage>
        <taxon>Eukaryota</taxon>
        <taxon>Metazoa</taxon>
        <taxon>Chordata</taxon>
        <taxon>Craniata</taxon>
        <taxon>Vertebrata</taxon>
        <taxon>Euteleostomi</taxon>
        <taxon>Actinopterygii</taxon>
        <taxon>Neopterygii</taxon>
        <taxon>Teleostei</taxon>
        <taxon>Protacanthopterygii</taxon>
        <taxon>Esociformes</taxon>
        <taxon>Esocidae</taxon>
        <taxon>Esox</taxon>
    </lineage>
</organism>
<dbReference type="Pfam" id="PF04227">
    <property type="entry name" value="Indigoidine_A"/>
    <property type="match status" value="1"/>
</dbReference>
<dbReference type="Gene3D" id="3.40.1190.20">
    <property type="match status" value="1"/>
</dbReference>
<dbReference type="AlphaFoldDB" id="A0A3P8XU84"/>
<evidence type="ECO:0000256" key="4">
    <source>
        <dbReference type="ARBA" id="ARBA00022801"/>
    </source>
</evidence>
<sequence>MLVKVKRHLLAAFCAEGPMVYQSIFSIMKLSVCLGDSELRLLRRFSAQILERGISTLCRNDNLFRVHPSITQALSENRPVVALESTIITHGMPYPYNLSTAKEVEAIVRAEGATPATVGLLRGRLHVGLSPEELDYLAQSKTSVKVSRRDLPYAISQGLCGGTTVSATMIAAHRAGIPVFVTGGVGGVHRDGENSLDVSADLTELGRTPVAVVSAGVKSILDIGRTLEYLETQGVCVATFGNSKNFPAFFSPQSGFMSPYNVRNAEEAADLIAGTLSLGLQSGLLLAVPIPEEHAAVGEEIEDAIQAALAEARAKCIRGRDVTPFVLQKVNTLTRGKSLQANISLIHNNARVGSHIACALSERMLKKTLPELQFKEGEGNVDSQSKIIVVGGVNVDFIAKGKREKLVLGQTNPGSVHQSFGGVGKNLADSLSRLGQRPLFISAIGTDSHSDAVLNYCQHMNTRGITRLQEQRTATYCAVFTESGELSLGLGDMDIHGQINQHYVSRFEEKLSLASLLCLDGNIPTSTIDYVCSVAKKHAVPVWYEPTDSDKVSKPFLSESWKALTYTSPNLAELCAIIRTLGLPTPTDLPSSMEEVLSSAAALTRPLLDHLHCVVVTLGAKGVLLCGEHSNGTVDLQPRKGTRKGQLCAVHYPALAQMAEKIVNVSGAGDSLAGGMIAGMFQGRDTHSCVKMGLLAARLSLASHHPICPTLTSDSVDPDKVQPPQPWPQPTLLWMEG</sequence>
<dbReference type="Proteomes" id="UP000265140">
    <property type="component" value="Chromosome 19"/>
</dbReference>
<dbReference type="Pfam" id="PF00294">
    <property type="entry name" value="PfkB"/>
    <property type="match status" value="1"/>
</dbReference>
<dbReference type="PROSITE" id="PS00584">
    <property type="entry name" value="PFKB_KINASES_2"/>
    <property type="match status" value="1"/>
</dbReference>
<reference evidence="10" key="4">
    <citation type="submission" date="2025-09" db="UniProtKB">
        <authorList>
            <consortium name="Ensembl"/>
        </authorList>
    </citation>
    <scope>IDENTIFICATION</scope>
</reference>
<dbReference type="InterPro" id="IPR029056">
    <property type="entry name" value="Ribokinase-like"/>
</dbReference>
<accession>A0A3P8XU84</accession>
<dbReference type="PANTHER" id="PTHR42909">
    <property type="entry name" value="ZGC:136858"/>
    <property type="match status" value="1"/>
</dbReference>
<evidence type="ECO:0000313" key="10">
    <source>
        <dbReference type="Ensembl" id="ENSELUP00000008067.2"/>
    </source>
</evidence>
<reference evidence="10" key="3">
    <citation type="submission" date="2025-08" db="UniProtKB">
        <authorList>
            <consortium name="Ensembl"/>
        </authorList>
    </citation>
    <scope>IDENTIFICATION</scope>
</reference>
<evidence type="ECO:0000256" key="5">
    <source>
        <dbReference type="ARBA" id="ARBA00023211"/>
    </source>
</evidence>
<evidence type="ECO:0000256" key="7">
    <source>
        <dbReference type="ARBA" id="ARBA00023295"/>
    </source>
</evidence>
<dbReference type="InterPro" id="IPR007342">
    <property type="entry name" value="PsuG"/>
</dbReference>
<dbReference type="InParanoid" id="A0A3P8XU84"/>
<dbReference type="PANTHER" id="PTHR42909:SF1">
    <property type="entry name" value="CARBOHYDRATE KINASE PFKB DOMAIN-CONTAINING PROTEIN"/>
    <property type="match status" value="1"/>
</dbReference>
<feature type="domain" description="Carbohydrate kinase PfkB" evidence="9">
    <location>
        <begin position="385"/>
        <end position="707"/>
    </location>
</feature>
<dbReference type="InterPro" id="IPR002173">
    <property type="entry name" value="Carboh/pur_kinase_PfkB_CS"/>
</dbReference>
<dbReference type="InterPro" id="IPR022830">
    <property type="entry name" value="Indigdn_synthA-like"/>
</dbReference>
<reference evidence="11" key="1">
    <citation type="journal article" date="2014" name="PLoS ONE">
        <title>The genome and linkage map of the northern pike (Esox lucius): conserved synteny revealed between the salmonid sister group and the Neoteleostei.</title>
        <authorList>
            <person name="Rondeau E.B."/>
            <person name="Minkley D.R."/>
            <person name="Leong J.S."/>
            <person name="Messmer A.M."/>
            <person name="Jantzen J.R."/>
            <person name="von Schalburg K.R."/>
            <person name="Lemon C."/>
            <person name="Bird N.H."/>
            <person name="Koop B.F."/>
        </authorList>
    </citation>
    <scope>NUCLEOTIDE SEQUENCE</scope>
</reference>
<keyword evidence="11" id="KW-1185">Reference proteome</keyword>
<reference evidence="10" key="2">
    <citation type="submission" date="2020-02" db="EMBL/GenBank/DDBJ databases">
        <title>Esox lucius (northern pike) genome, fEsoLuc1, primary haplotype.</title>
        <authorList>
            <person name="Myers G."/>
            <person name="Karagic N."/>
            <person name="Meyer A."/>
            <person name="Pippel M."/>
            <person name="Reichard M."/>
            <person name="Winkler S."/>
            <person name="Tracey A."/>
            <person name="Sims Y."/>
            <person name="Howe K."/>
            <person name="Rhie A."/>
            <person name="Formenti G."/>
            <person name="Durbin R."/>
            <person name="Fedrigo O."/>
            <person name="Jarvis E.D."/>
        </authorList>
    </citation>
    <scope>NUCLEOTIDE SEQUENCE [LARGE SCALE GENOMIC DNA]</scope>
</reference>
<keyword evidence="3" id="KW-0418">Kinase</keyword>
<dbReference type="GO" id="GO:0004730">
    <property type="term" value="F:pseudouridylate synthase activity"/>
    <property type="evidence" value="ECO:0007669"/>
    <property type="project" value="InterPro"/>
</dbReference>
<evidence type="ECO:0000256" key="1">
    <source>
        <dbReference type="ARBA" id="ARBA00022679"/>
    </source>
</evidence>
<dbReference type="OrthoDB" id="198885at2759"/>
<evidence type="ECO:0000256" key="8">
    <source>
        <dbReference type="SAM" id="MobiDB-lite"/>
    </source>
</evidence>
<dbReference type="GeneTree" id="ENSGT00390000007427"/>
<evidence type="ECO:0000256" key="6">
    <source>
        <dbReference type="ARBA" id="ARBA00023239"/>
    </source>
</evidence>
<dbReference type="InterPro" id="IPR011611">
    <property type="entry name" value="PfkB_dom"/>
</dbReference>
<keyword evidence="6" id="KW-0456">Lyase</keyword>
<dbReference type="OMA" id="FNCIIAT"/>
<dbReference type="RefSeq" id="XP_010888080.2">
    <property type="nucleotide sequence ID" value="XM_010889778.4"/>
</dbReference>
<dbReference type="KEGG" id="els:105021834"/>
<evidence type="ECO:0000256" key="2">
    <source>
        <dbReference type="ARBA" id="ARBA00022723"/>
    </source>
</evidence>
<dbReference type="STRING" id="8010.ENSELUP00000008067"/>
<dbReference type="GO" id="GO:0005737">
    <property type="term" value="C:cytoplasm"/>
    <property type="evidence" value="ECO:0007669"/>
    <property type="project" value="TreeGrafter"/>
</dbReference>
<keyword evidence="7" id="KW-0326">Glycosidase</keyword>
<dbReference type="GO" id="GO:0006753">
    <property type="term" value="P:nucleoside phosphate metabolic process"/>
    <property type="evidence" value="ECO:0007669"/>
    <property type="project" value="UniProtKB-ARBA"/>
</dbReference>
<evidence type="ECO:0000313" key="11">
    <source>
        <dbReference type="Proteomes" id="UP000265140"/>
    </source>
</evidence>
<dbReference type="SUPFAM" id="SSF110581">
    <property type="entry name" value="Indigoidine synthase A-like"/>
    <property type="match status" value="1"/>
</dbReference>
<proteinExistence type="inferred from homology"/>
<dbReference type="GeneID" id="105021834"/>
<dbReference type="GO" id="GO:0016301">
    <property type="term" value="F:kinase activity"/>
    <property type="evidence" value="ECO:0007669"/>
    <property type="project" value="UniProtKB-KW"/>
</dbReference>
<protein>
    <recommendedName>
        <fullName evidence="9">Carbohydrate kinase PfkB domain-containing protein</fullName>
    </recommendedName>
</protein>
<evidence type="ECO:0000256" key="3">
    <source>
        <dbReference type="ARBA" id="ARBA00022777"/>
    </source>
</evidence>
<keyword evidence="1" id="KW-0808">Transferase</keyword>
<keyword evidence="2" id="KW-0479">Metal-binding</keyword>
<dbReference type="Bgee" id="ENSELUG00000008826">
    <property type="expression patterns" value="Expressed in liver and 8 other cell types or tissues"/>
</dbReference>
<name>A0A3P8XU84_ESOLU</name>
<evidence type="ECO:0000259" key="9">
    <source>
        <dbReference type="Pfam" id="PF00294"/>
    </source>
</evidence>
<feature type="region of interest" description="Disordered" evidence="8">
    <location>
        <begin position="712"/>
        <end position="737"/>
    </location>
</feature>
<dbReference type="Ensembl" id="ENSELUT00000006170.3">
    <property type="protein sequence ID" value="ENSELUP00000008067.2"/>
    <property type="gene ID" value="ENSELUG00000008826.3"/>
</dbReference>
<dbReference type="Gene3D" id="3.40.1790.10">
    <property type="entry name" value="Indigoidine synthase domain"/>
    <property type="match status" value="1"/>
</dbReference>
<keyword evidence="5" id="KW-0464">Manganese</keyword>
<dbReference type="GO" id="GO:0016798">
    <property type="term" value="F:hydrolase activity, acting on glycosyl bonds"/>
    <property type="evidence" value="ECO:0007669"/>
    <property type="project" value="UniProtKB-KW"/>
</dbReference>
<keyword evidence="4" id="KW-0378">Hydrolase</keyword>
<dbReference type="SUPFAM" id="SSF53613">
    <property type="entry name" value="Ribokinase-like"/>
    <property type="match status" value="1"/>
</dbReference>
<dbReference type="HAMAP" id="MF_01876">
    <property type="entry name" value="PsiMP_glycosidase"/>
    <property type="match status" value="1"/>
</dbReference>